<dbReference type="GeneID" id="101890126"/>
<dbReference type="PANTHER" id="PTHR22799">
    <property type="entry name" value="TETRANECTIN-RELATED"/>
    <property type="match status" value="1"/>
</dbReference>
<dbReference type="Proteomes" id="UP001652621">
    <property type="component" value="Unplaced"/>
</dbReference>
<dbReference type="InterPro" id="IPR016187">
    <property type="entry name" value="CTDL_fold"/>
</dbReference>
<name>A0A1I8MU63_MUSDO</name>
<sequence>MEAKRYSNLKLCGILLAVFLFSEIQAVAQDKYHKLENFGTIFIDTEQKHNWFQSWNECALRNLTLITVDSAAKSAALTSLLRTKKLKFNLFLGGHDMAEEGRFVWPLTGKSFDFANWNVGNPDNYNDKEHCVHIWERTDYEWNDTQCMNKMGFICEENPYLAMSHRVLE</sequence>
<accession>A0A1I8MU63</accession>
<evidence type="ECO:0000259" key="4">
    <source>
        <dbReference type="PROSITE" id="PS50041"/>
    </source>
</evidence>
<dbReference type="PROSITE" id="PS50041">
    <property type="entry name" value="C_TYPE_LECTIN_2"/>
    <property type="match status" value="1"/>
</dbReference>
<dbReference type="InterPro" id="IPR051663">
    <property type="entry name" value="CLec_Tetranectin-domain"/>
</dbReference>
<dbReference type="VEuPathDB" id="VectorBase:MDOMA2_000301"/>
<dbReference type="InterPro" id="IPR018378">
    <property type="entry name" value="C-type_lectin_CS"/>
</dbReference>
<dbReference type="KEGG" id="mde:101890126"/>
<protein>
    <submittedName>
        <fullName evidence="7">Lectin subunit alpha-like</fullName>
    </submittedName>
</protein>
<evidence type="ECO:0000313" key="5">
    <source>
        <dbReference type="EnsemblMetazoa" id="MDOA008475-PA"/>
    </source>
</evidence>
<gene>
    <name evidence="5" type="primary">101890126</name>
    <name evidence="7" type="synonym">LOC101890126</name>
</gene>
<reference evidence="7" key="2">
    <citation type="submission" date="2025-04" db="UniProtKB">
        <authorList>
            <consortium name="RefSeq"/>
        </authorList>
    </citation>
    <scope>IDENTIFICATION</scope>
    <source>
        <strain evidence="7">Aabys</strain>
    </source>
</reference>
<dbReference type="CDD" id="cd00037">
    <property type="entry name" value="CLECT"/>
    <property type="match status" value="1"/>
</dbReference>
<dbReference type="SMART" id="SM00034">
    <property type="entry name" value="CLECT"/>
    <property type="match status" value="1"/>
</dbReference>
<evidence type="ECO:0000313" key="6">
    <source>
        <dbReference type="Proteomes" id="UP001652621"/>
    </source>
</evidence>
<proteinExistence type="predicted"/>
<dbReference type="InterPro" id="IPR016186">
    <property type="entry name" value="C-type_lectin-like/link_sf"/>
</dbReference>
<dbReference type="Gene3D" id="3.10.100.10">
    <property type="entry name" value="Mannose-Binding Protein A, subunit A"/>
    <property type="match status" value="1"/>
</dbReference>
<dbReference type="SUPFAM" id="SSF56436">
    <property type="entry name" value="C-type lectin-like"/>
    <property type="match status" value="1"/>
</dbReference>
<reference evidence="5" key="1">
    <citation type="submission" date="2020-05" db="UniProtKB">
        <authorList>
            <consortium name="EnsemblMetazoa"/>
        </authorList>
    </citation>
    <scope>IDENTIFICATION</scope>
    <source>
        <strain evidence="5">Aabys</strain>
    </source>
</reference>
<keyword evidence="3" id="KW-0732">Signal</keyword>
<keyword evidence="1" id="KW-0430">Lectin</keyword>
<dbReference type="VEuPathDB" id="VectorBase:MDOA008475"/>
<keyword evidence="2" id="KW-1015">Disulfide bond</keyword>
<dbReference type="PANTHER" id="PTHR22799:SF6">
    <property type="entry name" value="C-TYPE LECTIN DOMAIN FAMILY 4 MEMBER M-LIKE"/>
    <property type="match status" value="1"/>
</dbReference>
<feature type="domain" description="C-type lectin" evidence="4">
    <location>
        <begin position="46"/>
        <end position="156"/>
    </location>
</feature>
<dbReference type="RefSeq" id="XP_005176183.1">
    <property type="nucleotide sequence ID" value="XM_005176126.3"/>
</dbReference>
<evidence type="ECO:0000313" key="7">
    <source>
        <dbReference type="RefSeq" id="XP_005176183.1"/>
    </source>
</evidence>
<evidence type="ECO:0000256" key="3">
    <source>
        <dbReference type="SAM" id="SignalP"/>
    </source>
</evidence>
<keyword evidence="6" id="KW-1185">Reference proteome</keyword>
<dbReference type="eggNOG" id="KOG4297">
    <property type="taxonomic scope" value="Eukaryota"/>
</dbReference>
<evidence type="ECO:0000256" key="2">
    <source>
        <dbReference type="ARBA" id="ARBA00023157"/>
    </source>
</evidence>
<dbReference type="PROSITE" id="PS00615">
    <property type="entry name" value="C_TYPE_LECTIN_1"/>
    <property type="match status" value="1"/>
</dbReference>
<dbReference type="AlphaFoldDB" id="A0A1I8MU63"/>
<organism evidence="5">
    <name type="scientific">Musca domestica</name>
    <name type="common">House fly</name>
    <dbReference type="NCBI Taxonomy" id="7370"/>
    <lineage>
        <taxon>Eukaryota</taxon>
        <taxon>Metazoa</taxon>
        <taxon>Ecdysozoa</taxon>
        <taxon>Arthropoda</taxon>
        <taxon>Hexapoda</taxon>
        <taxon>Insecta</taxon>
        <taxon>Pterygota</taxon>
        <taxon>Neoptera</taxon>
        <taxon>Endopterygota</taxon>
        <taxon>Diptera</taxon>
        <taxon>Brachycera</taxon>
        <taxon>Muscomorpha</taxon>
        <taxon>Muscoidea</taxon>
        <taxon>Muscidae</taxon>
        <taxon>Musca</taxon>
    </lineage>
</organism>
<dbReference type="Pfam" id="PF00059">
    <property type="entry name" value="Lectin_C"/>
    <property type="match status" value="1"/>
</dbReference>
<dbReference type="OrthoDB" id="7950296at2759"/>
<feature type="signal peptide" evidence="3">
    <location>
        <begin position="1"/>
        <end position="26"/>
    </location>
</feature>
<dbReference type="EnsemblMetazoa" id="MDOA008475-RA">
    <property type="protein sequence ID" value="MDOA008475-PA"/>
    <property type="gene ID" value="MDOA008475"/>
</dbReference>
<feature type="chain" id="PRO_5044560835" evidence="3">
    <location>
        <begin position="27"/>
        <end position="169"/>
    </location>
</feature>
<dbReference type="GO" id="GO:0030246">
    <property type="term" value="F:carbohydrate binding"/>
    <property type="evidence" value="ECO:0007669"/>
    <property type="project" value="UniProtKB-KW"/>
</dbReference>
<dbReference type="InterPro" id="IPR001304">
    <property type="entry name" value="C-type_lectin-like"/>
</dbReference>
<evidence type="ECO:0000256" key="1">
    <source>
        <dbReference type="ARBA" id="ARBA00022734"/>
    </source>
</evidence>